<dbReference type="SUPFAM" id="SSF52540">
    <property type="entry name" value="P-loop containing nucleoside triphosphate hydrolases"/>
    <property type="match status" value="1"/>
</dbReference>
<evidence type="ECO:0000313" key="9">
    <source>
        <dbReference type="Proteomes" id="UP001141259"/>
    </source>
</evidence>
<dbReference type="PANTHER" id="PTHR35807">
    <property type="entry name" value="TRANSCRIPTIONAL REGULATOR REDD-RELATED"/>
    <property type="match status" value="1"/>
</dbReference>
<dbReference type="InterPro" id="IPR051677">
    <property type="entry name" value="AfsR-DnrI-RedD_regulator"/>
</dbReference>
<dbReference type="InterPro" id="IPR036388">
    <property type="entry name" value="WH-like_DNA-bd_sf"/>
</dbReference>
<dbReference type="InterPro" id="IPR005158">
    <property type="entry name" value="BTAD"/>
</dbReference>
<evidence type="ECO:0000256" key="6">
    <source>
        <dbReference type="SAM" id="MobiDB-lite"/>
    </source>
</evidence>
<dbReference type="Gene3D" id="1.25.40.10">
    <property type="entry name" value="Tetratricopeptide repeat domain"/>
    <property type="match status" value="3"/>
</dbReference>
<accession>A0A9X3AH15</accession>
<reference evidence="8" key="1">
    <citation type="submission" date="2022-08" db="EMBL/GenBank/DDBJ databases">
        <authorList>
            <person name="Tistechok S."/>
            <person name="Samborskyy M."/>
            <person name="Roman I."/>
        </authorList>
    </citation>
    <scope>NUCLEOTIDE SEQUENCE</scope>
    <source>
        <strain evidence="8">DSM 103496</strain>
    </source>
</reference>
<organism evidence="8 9">
    <name type="scientific">Umezawaea endophytica</name>
    <dbReference type="NCBI Taxonomy" id="1654476"/>
    <lineage>
        <taxon>Bacteria</taxon>
        <taxon>Bacillati</taxon>
        <taxon>Actinomycetota</taxon>
        <taxon>Actinomycetes</taxon>
        <taxon>Pseudonocardiales</taxon>
        <taxon>Pseudonocardiaceae</taxon>
        <taxon>Umezawaea</taxon>
    </lineage>
</organism>
<dbReference type="InterPro" id="IPR027417">
    <property type="entry name" value="P-loop_NTPase"/>
</dbReference>
<dbReference type="SUPFAM" id="SSF48452">
    <property type="entry name" value="TPR-like"/>
    <property type="match status" value="2"/>
</dbReference>
<dbReference type="SMART" id="SM01043">
    <property type="entry name" value="BTAD"/>
    <property type="match status" value="1"/>
</dbReference>
<dbReference type="PROSITE" id="PS51755">
    <property type="entry name" value="OMPR_PHOB"/>
    <property type="match status" value="1"/>
</dbReference>
<dbReference type="RefSeq" id="WP_259625855.1">
    <property type="nucleotide sequence ID" value="NZ_JANYMP010000013.1"/>
</dbReference>
<evidence type="ECO:0000256" key="2">
    <source>
        <dbReference type="ARBA" id="ARBA00023015"/>
    </source>
</evidence>
<keyword evidence="2" id="KW-0805">Transcription regulation</keyword>
<evidence type="ECO:0000256" key="3">
    <source>
        <dbReference type="ARBA" id="ARBA00023125"/>
    </source>
</evidence>
<dbReference type="Pfam" id="PF03704">
    <property type="entry name" value="BTAD"/>
    <property type="match status" value="1"/>
</dbReference>
<evidence type="ECO:0000256" key="1">
    <source>
        <dbReference type="ARBA" id="ARBA00005820"/>
    </source>
</evidence>
<dbReference type="SMART" id="SM00862">
    <property type="entry name" value="Trans_reg_C"/>
    <property type="match status" value="1"/>
</dbReference>
<evidence type="ECO:0000313" key="8">
    <source>
        <dbReference type="EMBL" id="MCS7480361.1"/>
    </source>
</evidence>
<dbReference type="InterPro" id="IPR019734">
    <property type="entry name" value="TPR_rpt"/>
</dbReference>
<dbReference type="EMBL" id="JANYMP010000013">
    <property type="protein sequence ID" value="MCS7480361.1"/>
    <property type="molecule type" value="Genomic_DNA"/>
</dbReference>
<dbReference type="Pfam" id="PF13424">
    <property type="entry name" value="TPR_12"/>
    <property type="match status" value="1"/>
</dbReference>
<dbReference type="Gene3D" id="3.40.50.300">
    <property type="entry name" value="P-loop containing nucleotide triphosphate hydrolases"/>
    <property type="match status" value="1"/>
</dbReference>
<dbReference type="SUPFAM" id="SSF46894">
    <property type="entry name" value="C-terminal effector domain of the bipartite response regulators"/>
    <property type="match status" value="1"/>
</dbReference>
<comment type="caution">
    <text evidence="8">The sequence shown here is derived from an EMBL/GenBank/DDBJ whole genome shotgun (WGS) entry which is preliminary data.</text>
</comment>
<dbReference type="CDD" id="cd15831">
    <property type="entry name" value="BTAD"/>
    <property type="match status" value="1"/>
</dbReference>
<dbReference type="PANTHER" id="PTHR35807:SF1">
    <property type="entry name" value="TRANSCRIPTIONAL REGULATOR REDD"/>
    <property type="match status" value="1"/>
</dbReference>
<keyword evidence="9" id="KW-1185">Reference proteome</keyword>
<feature type="region of interest" description="Disordered" evidence="6">
    <location>
        <begin position="245"/>
        <end position="275"/>
    </location>
</feature>
<dbReference type="Pfam" id="PF00486">
    <property type="entry name" value="Trans_reg_C"/>
    <property type="match status" value="1"/>
</dbReference>
<keyword evidence="4" id="KW-0804">Transcription</keyword>
<evidence type="ECO:0000256" key="4">
    <source>
        <dbReference type="ARBA" id="ARBA00023163"/>
    </source>
</evidence>
<dbReference type="AlphaFoldDB" id="A0A9X3AH15"/>
<sequence length="1026" mass="111837">MEFRILGPLEARSGERPVRVGGARQQRLLALLLLSVNRVVPVERLVDELWDAAPRSARQQIHNAVASLRRTLSQHTNDVGIRWIEVGYRLDAPEASIDVNRFLGLLDEARQAEAGQRWPEAVAALRVALDLWRGDVLAGLGGATIENAATRLHEQRLTAVEDLMSLRLRTGETGSAVGELRQLVTEHPLRDSLRISLIRALHRSGRQADALAVYDDGRRMLAEDLGLDPSPELQRIHADVLRGTAEPAPIATPSEPGGDSPDRGRTRSSLPYDTNDFSGRSAELARLRAATSGTSATAITISAVDGMGGVGKTTLAIHLAHEVAANYPDGHYFVDLHGFTAGMSPVPPEQALDVLLSASGVAPELIPSTVEGRSALWRSEMAGKRILLVIDNAVNAAHVRLLLPGAAGALVMVTSRRKLTALEGALPLSLDVLPLEDGVTLFAKVAGAERAAAEPDAVATAVELCGRLPLAIRIAAARFRDRAGWTVGELVNRLRNHAQRVRFLEVDDRGVMAALRVSYRYLPPARQRLFRLLSLHPGGDFDACGTAALTGLPLDEVEQHLDSLFDDNLLKQNTTGRFYFHDLVRDCARQLLTEEADDAAERTALGRLLDYYLHAAHTWCGHHHNAIYGDAPLVDHVPEHLPVPSTAQKAVAILDVEYDNLTAVARFAAENGWHRHAWQLVCALQPLLKLHNYGGRSYDLFEAGARAALASGDVRGESACLQGLAAVCRDHRSTAEARKHIERALDLSRRIGATDSETAQLIDLGNLYLHEDRLLQARTIFQQAEPLTERGSTTFPSLAVANNLGVICGDLGDFEEALVHLRRAEALVTKEDTRSAQFISWSTGSVLHAMGAHEEARREFTRGLEMSTASGSSHGEAFALLGLCGVNRSSGHLAESLDQGRRALTTARRFELHVVECEVMNCLGETALALRDVDRAERTFELARDVADRFGIARYRARALEGLAHVAFRRGQRAEARQYWEQAAATYPTGMVDVEYARHHLAALDDEAAVCFRCAVSGKPLSARRG</sequence>
<dbReference type="Gene3D" id="1.10.10.10">
    <property type="entry name" value="Winged helix-like DNA-binding domain superfamily/Winged helix DNA-binding domain"/>
    <property type="match status" value="1"/>
</dbReference>
<dbReference type="InterPro" id="IPR016032">
    <property type="entry name" value="Sig_transdc_resp-reg_C-effctor"/>
</dbReference>
<dbReference type="InterPro" id="IPR011990">
    <property type="entry name" value="TPR-like_helical_dom_sf"/>
</dbReference>
<keyword evidence="3 5" id="KW-0238">DNA-binding</keyword>
<dbReference type="Proteomes" id="UP001141259">
    <property type="component" value="Unassembled WGS sequence"/>
</dbReference>
<dbReference type="GO" id="GO:0043531">
    <property type="term" value="F:ADP binding"/>
    <property type="evidence" value="ECO:0007669"/>
    <property type="project" value="InterPro"/>
</dbReference>
<dbReference type="GO" id="GO:0000160">
    <property type="term" value="P:phosphorelay signal transduction system"/>
    <property type="evidence" value="ECO:0007669"/>
    <property type="project" value="InterPro"/>
</dbReference>
<dbReference type="GO" id="GO:0003677">
    <property type="term" value="F:DNA binding"/>
    <property type="evidence" value="ECO:0007669"/>
    <property type="project" value="UniProtKB-UniRule"/>
</dbReference>
<dbReference type="InterPro" id="IPR001867">
    <property type="entry name" value="OmpR/PhoB-type_DNA-bd"/>
</dbReference>
<evidence type="ECO:0000259" key="7">
    <source>
        <dbReference type="PROSITE" id="PS51755"/>
    </source>
</evidence>
<feature type="domain" description="OmpR/PhoB-type" evidence="7">
    <location>
        <begin position="1"/>
        <end position="92"/>
    </location>
</feature>
<dbReference type="GO" id="GO:0006355">
    <property type="term" value="P:regulation of DNA-templated transcription"/>
    <property type="evidence" value="ECO:0007669"/>
    <property type="project" value="InterPro"/>
</dbReference>
<gene>
    <name evidence="8" type="ORF">NZH93_26195</name>
</gene>
<dbReference type="SMART" id="SM00028">
    <property type="entry name" value="TPR"/>
    <property type="match status" value="5"/>
</dbReference>
<comment type="similarity">
    <text evidence="1">Belongs to the AfsR/DnrI/RedD regulatory family.</text>
</comment>
<feature type="DNA-binding region" description="OmpR/PhoB-type" evidence="5">
    <location>
        <begin position="1"/>
        <end position="92"/>
    </location>
</feature>
<proteinExistence type="inferred from homology"/>
<name>A0A9X3AH15_9PSEU</name>
<protein>
    <submittedName>
        <fullName evidence="8">Winged helix-turn-helix domain-containing protein</fullName>
    </submittedName>
</protein>
<evidence type="ECO:0000256" key="5">
    <source>
        <dbReference type="PROSITE-ProRule" id="PRU01091"/>
    </source>
</evidence>
<dbReference type="PRINTS" id="PR00364">
    <property type="entry name" value="DISEASERSIST"/>
</dbReference>